<dbReference type="GO" id="GO:0160140">
    <property type="term" value="F:23S rRNA pseudouridine(1911/1915/1917) synthase activity"/>
    <property type="evidence" value="ECO:0007669"/>
    <property type="project" value="UniProtKB-EC"/>
</dbReference>
<dbReference type="AlphaFoldDB" id="A0A3M0A199"/>
<comment type="similarity">
    <text evidence="1 8">Belongs to the pseudouridine synthase RluA family.</text>
</comment>
<dbReference type="PROSITE" id="PS01129">
    <property type="entry name" value="PSI_RLU"/>
    <property type="match status" value="1"/>
</dbReference>
<dbReference type="SUPFAM" id="SSF55174">
    <property type="entry name" value="Alpha-L RNA-binding motif"/>
    <property type="match status" value="1"/>
</dbReference>
<dbReference type="CDD" id="cd00165">
    <property type="entry name" value="S4"/>
    <property type="match status" value="1"/>
</dbReference>
<dbReference type="GO" id="GO:0003723">
    <property type="term" value="F:RNA binding"/>
    <property type="evidence" value="ECO:0007669"/>
    <property type="project" value="UniProtKB-KW"/>
</dbReference>
<dbReference type="Proteomes" id="UP000267187">
    <property type="component" value="Unassembled WGS sequence"/>
</dbReference>
<dbReference type="Gene3D" id="3.30.2350.10">
    <property type="entry name" value="Pseudouridine synthase"/>
    <property type="match status" value="1"/>
</dbReference>
<evidence type="ECO:0000256" key="3">
    <source>
        <dbReference type="ARBA" id="ARBA00023235"/>
    </source>
</evidence>
<dbReference type="RefSeq" id="WP_121877627.1">
    <property type="nucleotide sequence ID" value="NZ_REFJ01000006.1"/>
</dbReference>
<dbReference type="GO" id="GO:0000455">
    <property type="term" value="P:enzyme-directed rRNA pseudouridine synthesis"/>
    <property type="evidence" value="ECO:0007669"/>
    <property type="project" value="TreeGrafter"/>
</dbReference>
<name>A0A3M0A199_9GAMM</name>
<keyword evidence="3 8" id="KW-0413">Isomerase</keyword>
<dbReference type="InterPro" id="IPR006145">
    <property type="entry name" value="PsdUridine_synth_RsuA/RluA"/>
</dbReference>
<dbReference type="InterPro" id="IPR006224">
    <property type="entry name" value="PsdUridine_synth_RluA-like_CS"/>
</dbReference>
<dbReference type="EC" id="5.4.99.-" evidence="8"/>
<dbReference type="EMBL" id="REFJ01000006">
    <property type="protein sequence ID" value="RMA78386.1"/>
    <property type="molecule type" value="Genomic_DNA"/>
</dbReference>
<feature type="active site" evidence="6">
    <location>
        <position position="138"/>
    </location>
</feature>
<evidence type="ECO:0000313" key="11">
    <source>
        <dbReference type="Proteomes" id="UP000267187"/>
    </source>
</evidence>
<protein>
    <recommendedName>
        <fullName evidence="8">Pseudouridine synthase</fullName>
        <ecNumber evidence="8">5.4.99.-</ecNumber>
    </recommendedName>
</protein>
<comment type="catalytic activity">
    <reaction evidence="8">
        <text>a uridine in RNA = a pseudouridine in RNA</text>
        <dbReference type="Rhea" id="RHEA:48348"/>
        <dbReference type="Rhea" id="RHEA-COMP:12068"/>
        <dbReference type="Rhea" id="RHEA-COMP:12069"/>
        <dbReference type="ChEBI" id="CHEBI:65314"/>
        <dbReference type="ChEBI" id="CHEBI:65315"/>
    </reaction>
</comment>
<dbReference type="SUPFAM" id="SSF55120">
    <property type="entry name" value="Pseudouridine synthase"/>
    <property type="match status" value="1"/>
</dbReference>
<dbReference type="InterPro" id="IPR050188">
    <property type="entry name" value="RluA_PseudoU_synthase"/>
</dbReference>
<dbReference type="PROSITE" id="PS50889">
    <property type="entry name" value="S4"/>
    <property type="match status" value="1"/>
</dbReference>
<evidence type="ECO:0000313" key="10">
    <source>
        <dbReference type="EMBL" id="RMA78386.1"/>
    </source>
</evidence>
<organism evidence="10 11">
    <name type="scientific">Umboniibacter marinipuniceus</name>
    <dbReference type="NCBI Taxonomy" id="569599"/>
    <lineage>
        <taxon>Bacteria</taxon>
        <taxon>Pseudomonadati</taxon>
        <taxon>Pseudomonadota</taxon>
        <taxon>Gammaproteobacteria</taxon>
        <taxon>Cellvibrionales</taxon>
        <taxon>Cellvibrionaceae</taxon>
        <taxon>Umboniibacter</taxon>
    </lineage>
</organism>
<dbReference type="PANTHER" id="PTHR21600:SF44">
    <property type="entry name" value="RIBOSOMAL LARGE SUBUNIT PSEUDOURIDINE SYNTHASE D"/>
    <property type="match status" value="1"/>
</dbReference>
<gene>
    <name evidence="10" type="ORF">DFR27_2317</name>
</gene>
<dbReference type="Pfam" id="PF00849">
    <property type="entry name" value="PseudoU_synth_2"/>
    <property type="match status" value="1"/>
</dbReference>
<comment type="caution">
    <text evidence="10">The sequence shown here is derived from an EMBL/GenBank/DDBJ whole genome shotgun (WGS) entry which is preliminary data.</text>
</comment>
<evidence type="ECO:0000256" key="8">
    <source>
        <dbReference type="RuleBase" id="RU362028"/>
    </source>
</evidence>
<keyword evidence="11" id="KW-1185">Reference proteome</keyword>
<dbReference type="OrthoDB" id="9807829at2"/>
<dbReference type="FunFam" id="3.30.2350.10:FF:000006">
    <property type="entry name" value="Pseudouridine synthase"/>
    <property type="match status" value="1"/>
</dbReference>
<evidence type="ECO:0000259" key="9">
    <source>
        <dbReference type="Pfam" id="PF00849"/>
    </source>
</evidence>
<reference evidence="10 11" key="1">
    <citation type="submission" date="2018-10" db="EMBL/GenBank/DDBJ databases">
        <title>Genomic Encyclopedia of Type Strains, Phase IV (KMG-IV): sequencing the most valuable type-strain genomes for metagenomic binning, comparative biology and taxonomic classification.</title>
        <authorList>
            <person name="Goeker M."/>
        </authorList>
    </citation>
    <scope>NUCLEOTIDE SEQUENCE [LARGE SCALE GENOMIC DNA]</scope>
    <source>
        <strain evidence="10 11">DSM 25080</strain>
    </source>
</reference>
<evidence type="ECO:0000256" key="4">
    <source>
        <dbReference type="ARBA" id="ARBA00036882"/>
    </source>
</evidence>
<proteinExistence type="inferred from homology"/>
<evidence type="ECO:0000256" key="5">
    <source>
        <dbReference type="ARBA" id="ARBA00056072"/>
    </source>
</evidence>
<dbReference type="PANTHER" id="PTHR21600">
    <property type="entry name" value="MITOCHONDRIAL RNA PSEUDOURIDINE SYNTHASE"/>
    <property type="match status" value="1"/>
</dbReference>
<evidence type="ECO:0000256" key="7">
    <source>
        <dbReference type="PROSITE-ProRule" id="PRU00182"/>
    </source>
</evidence>
<dbReference type="InterPro" id="IPR020103">
    <property type="entry name" value="PsdUridine_synth_cat_dom_sf"/>
</dbReference>
<dbReference type="NCBIfam" id="TIGR00005">
    <property type="entry name" value="rluA_subfam"/>
    <property type="match status" value="1"/>
</dbReference>
<evidence type="ECO:0000256" key="1">
    <source>
        <dbReference type="ARBA" id="ARBA00010876"/>
    </source>
</evidence>
<accession>A0A3M0A199</accession>
<dbReference type="NCBIfam" id="NF008385">
    <property type="entry name" value="PRK11180.1"/>
    <property type="match status" value="1"/>
</dbReference>
<evidence type="ECO:0000256" key="2">
    <source>
        <dbReference type="ARBA" id="ARBA00022884"/>
    </source>
</evidence>
<dbReference type="CDD" id="cd02869">
    <property type="entry name" value="PseudoU_synth_RluA_like"/>
    <property type="match status" value="1"/>
</dbReference>
<evidence type="ECO:0000256" key="6">
    <source>
        <dbReference type="PIRSR" id="PIRSR606225-1"/>
    </source>
</evidence>
<dbReference type="Gene3D" id="3.10.290.10">
    <property type="entry name" value="RNA-binding S4 domain"/>
    <property type="match status" value="1"/>
</dbReference>
<comment type="function">
    <text evidence="5">Responsible for synthesis of pseudouridine from uracil at positions 1911, 1915 and 1917 in 23S ribosomal RNA.</text>
</comment>
<keyword evidence="2 7" id="KW-0694">RNA-binding</keyword>
<dbReference type="InterPro" id="IPR006225">
    <property type="entry name" value="PsdUridine_synth_RluC/D"/>
</dbReference>
<comment type="catalytic activity">
    <reaction evidence="4">
        <text>uridine(1911/1915/1917) in 23S rRNA = pseudouridine(1911/1915/1917) in 23S rRNA</text>
        <dbReference type="Rhea" id="RHEA:42524"/>
        <dbReference type="Rhea" id="RHEA-COMP:10097"/>
        <dbReference type="Rhea" id="RHEA-COMP:10098"/>
        <dbReference type="ChEBI" id="CHEBI:65314"/>
        <dbReference type="ChEBI" id="CHEBI:65315"/>
        <dbReference type="EC" id="5.4.99.23"/>
    </reaction>
</comment>
<sequence>MLETISASKVVPSDLSGKRFDHVAAALFPDYSRARLQTWIKSGDLVVDGHPLKAKEKVYVESIVSLEVQLEPDSDHQPEDIPLEVVYEDDHLLVINKAAGIVVHPAAGNRNGTLLNAILHHAPDCAALPRAGIVHRLDKDTTGLMVVAKSLTAHADLVAQLHERTVGREYEAITMGTMTGGGVVESQIGRHPKARQKMAVVKSGGKEAITHYRVLKRFGHHTHVRVKLETGRTHQIRVHMSHLRFPLVGDTTYAGRQKVPAGASELLLDTLRNFPRQALHAKALELIHPETGDQMEWEVPLPDDMAHLLAIIKAEDSL</sequence>
<feature type="domain" description="Pseudouridine synthase RsuA/RluA-like" evidence="9">
    <location>
        <begin position="91"/>
        <end position="242"/>
    </location>
</feature>
<dbReference type="InterPro" id="IPR036986">
    <property type="entry name" value="S4_RNA-bd_sf"/>
</dbReference>